<evidence type="ECO:0000256" key="1">
    <source>
        <dbReference type="SAM" id="Phobius"/>
    </source>
</evidence>
<proteinExistence type="predicted"/>
<dbReference type="EMBL" id="CP025628">
    <property type="protein sequence ID" value="AWD32492.1"/>
    <property type="molecule type" value="Genomic_DNA"/>
</dbReference>
<keyword evidence="4" id="KW-1185">Reference proteome</keyword>
<evidence type="ECO:0000313" key="4">
    <source>
        <dbReference type="Proteomes" id="UP000266796"/>
    </source>
</evidence>
<dbReference type="InterPro" id="IPR011990">
    <property type="entry name" value="TPR-like_helical_dom_sf"/>
</dbReference>
<organism evidence="3 4">
    <name type="scientific">Candidatus Kinetoplastidibacterium kentomonadis</name>
    <dbReference type="NCBI Taxonomy" id="1576550"/>
    <lineage>
        <taxon>Bacteria</taxon>
        <taxon>Pseudomonadati</taxon>
        <taxon>Pseudomonadota</taxon>
        <taxon>Betaproteobacteria</taxon>
        <taxon>Candidatus Kinetoplastidibacterium</taxon>
    </lineage>
</organism>
<gene>
    <name evidence="3" type="ORF">CKSOR_00375</name>
</gene>
<feature type="domain" description="Ancillary SecYEG translocon subunit/Cell division coordinator CpoB TPR" evidence="2">
    <location>
        <begin position="55"/>
        <end position="197"/>
    </location>
</feature>
<dbReference type="InterPro" id="IPR018704">
    <property type="entry name" value="SecYEG/CpoB_TPR"/>
</dbReference>
<sequence>MKNFLIKNLYKFLIVISLILLPILSYLLYIYIDNKSQYINPNKVLENIELASFDEKTSIEHITNLENILASNFNKNLCYPYGTFLATRFLSSQGHIQESIDMLNIYIQQSKNSILKNVALFRKSGLLLEQKKYEEAIFQLNNPNKYFENLFNDRKADILICQGKIKEGLFLLNKILEKLDKNDPLIKIISLKIDALKSL</sequence>
<keyword evidence="1" id="KW-0812">Transmembrane</keyword>
<dbReference type="Proteomes" id="UP000266796">
    <property type="component" value="Chromosome"/>
</dbReference>
<feature type="transmembrane region" description="Helical" evidence="1">
    <location>
        <begin position="12"/>
        <end position="32"/>
    </location>
</feature>
<protein>
    <recommendedName>
        <fullName evidence="2">Ancillary SecYEG translocon subunit/Cell division coordinator CpoB TPR domain-containing protein</fullName>
    </recommendedName>
</protein>
<name>A0A3S7J9Y9_9PROT</name>
<dbReference type="SUPFAM" id="SSF48452">
    <property type="entry name" value="TPR-like"/>
    <property type="match status" value="1"/>
</dbReference>
<dbReference type="AlphaFoldDB" id="A0A3S7J9Y9"/>
<reference evidence="3 4" key="1">
    <citation type="journal article" date="2018" name="Parasitology">
        <title>The reduced genome of Candidatus Kinetoplastibacterium sorsogonicusi, the endosymbiont of Kentomonas sorsogonicus (Trypanosomatidae): loss of the haem-synthesis pathway.</title>
        <authorList>
            <person name="Silva F.M."/>
            <person name="Kostygov A.Y."/>
            <person name="Spodareva V.V."/>
            <person name="Butenko A."/>
            <person name="Tossou R."/>
            <person name="Lukes J."/>
            <person name="Yurchenko V."/>
            <person name="Alves J.M.P."/>
        </authorList>
    </citation>
    <scope>NUCLEOTIDE SEQUENCE [LARGE SCALE GENOMIC DNA]</scope>
    <source>
        <strain evidence="3 4">MF-08</strain>
    </source>
</reference>
<keyword evidence="1" id="KW-0472">Membrane</keyword>
<evidence type="ECO:0000259" key="2">
    <source>
        <dbReference type="Pfam" id="PF09976"/>
    </source>
</evidence>
<keyword evidence="1" id="KW-1133">Transmembrane helix</keyword>
<dbReference type="Pfam" id="PF09976">
    <property type="entry name" value="TPR_21"/>
    <property type="match status" value="1"/>
</dbReference>
<evidence type="ECO:0000313" key="3">
    <source>
        <dbReference type="EMBL" id="AWD32492.1"/>
    </source>
</evidence>
<accession>A0A3S7J9Y9</accession>
<dbReference type="KEGG" id="kso:CKSOR_00375"/>